<name>M5DW11_9GAMM</name>
<sequence>MLSSVGCNGNKPVWVEEDVMSWCTPNVQNELLPQCITAFVVTFIGGYLV</sequence>
<dbReference type="HOGENOM" id="CLU_3141676_0_0_6"/>
<keyword evidence="2" id="KW-1185">Reference proteome</keyword>
<accession>M5DW11</accession>
<dbReference type="Proteomes" id="UP000011866">
    <property type="component" value="Chromosome"/>
</dbReference>
<protein>
    <submittedName>
        <fullName evidence="1">Uncharacterized protein</fullName>
    </submittedName>
</protein>
<proteinExistence type="predicted"/>
<dbReference type="AlphaFoldDB" id="M5DW11"/>
<dbReference type="KEGG" id="tol:TOL_3639"/>
<organism evidence="1 2">
    <name type="scientific">Thalassolituus oleivorans MIL-1</name>
    <dbReference type="NCBI Taxonomy" id="1298593"/>
    <lineage>
        <taxon>Bacteria</taxon>
        <taxon>Pseudomonadati</taxon>
        <taxon>Pseudomonadota</taxon>
        <taxon>Gammaproteobacteria</taxon>
        <taxon>Oceanospirillales</taxon>
        <taxon>Oceanospirillaceae</taxon>
        <taxon>Thalassolituus</taxon>
    </lineage>
</organism>
<evidence type="ECO:0000313" key="1">
    <source>
        <dbReference type="EMBL" id="CCU74022.1"/>
    </source>
</evidence>
<evidence type="ECO:0000313" key="2">
    <source>
        <dbReference type="Proteomes" id="UP000011866"/>
    </source>
</evidence>
<reference evidence="1 2" key="1">
    <citation type="journal article" date="2013" name="Genome Announc.">
        <title>Genome Sequence of Thalassolituus oleivorans MIL-1 (DSM 14913T).</title>
        <authorList>
            <person name="Golyshin P.N."/>
            <person name="Werner J."/>
            <person name="Chernikova T.N."/>
            <person name="Tran H."/>
            <person name="Ferrer M."/>
            <person name="Yakimov M.M."/>
            <person name="Teeling H."/>
            <person name="Golyshina O.V."/>
        </authorList>
    </citation>
    <scope>NUCLEOTIDE SEQUENCE [LARGE SCALE GENOMIC DNA]</scope>
    <source>
        <strain evidence="1 2">MIL-1</strain>
    </source>
</reference>
<dbReference type="EMBL" id="HF680312">
    <property type="protein sequence ID" value="CCU74022.1"/>
    <property type="molecule type" value="Genomic_DNA"/>
</dbReference>
<gene>
    <name evidence="1" type="ORF">TOL_3639</name>
</gene>